<sequence>MGPNVLGARGSRIPTVVTLGPTGRTVTAEARELIMKHNHDTYPFTEEHLKKLNAKMEEIVKSFNPRSSS</sequence>
<accession>A0AAN7KGX0</accession>
<dbReference type="PANTHER" id="PTHR13871:SF96">
    <property type="entry name" value="THIOREDOXIN DOMAIN-CONTAINING PROTEIN"/>
    <property type="match status" value="1"/>
</dbReference>
<keyword evidence="2" id="KW-0520">NAD</keyword>
<dbReference type="AlphaFoldDB" id="A0AAN7KGX0"/>
<comment type="caution">
    <text evidence="3">The sequence shown here is derived from an EMBL/GenBank/DDBJ whole genome shotgun (WGS) entry which is preliminary data.</text>
</comment>
<name>A0AAN7KGX0_TRANT</name>
<keyword evidence="1" id="KW-0560">Oxidoreductase</keyword>
<keyword evidence="4" id="KW-1185">Reference proteome</keyword>
<evidence type="ECO:0000256" key="2">
    <source>
        <dbReference type="ARBA" id="ARBA00023027"/>
    </source>
</evidence>
<dbReference type="PANTHER" id="PTHR13871">
    <property type="entry name" value="THIOREDOXIN"/>
    <property type="match status" value="1"/>
</dbReference>
<dbReference type="InterPro" id="IPR052259">
    <property type="entry name" value="Nucleoredoxin-like"/>
</dbReference>
<evidence type="ECO:0000256" key="1">
    <source>
        <dbReference type="ARBA" id="ARBA00023002"/>
    </source>
</evidence>
<dbReference type="EMBL" id="JAXQNO010000024">
    <property type="protein sequence ID" value="KAK4762505.1"/>
    <property type="molecule type" value="Genomic_DNA"/>
</dbReference>
<evidence type="ECO:0000313" key="4">
    <source>
        <dbReference type="Proteomes" id="UP001346149"/>
    </source>
</evidence>
<organism evidence="3 4">
    <name type="scientific">Trapa natans</name>
    <name type="common">Water chestnut</name>
    <dbReference type="NCBI Taxonomy" id="22666"/>
    <lineage>
        <taxon>Eukaryota</taxon>
        <taxon>Viridiplantae</taxon>
        <taxon>Streptophyta</taxon>
        <taxon>Embryophyta</taxon>
        <taxon>Tracheophyta</taxon>
        <taxon>Spermatophyta</taxon>
        <taxon>Magnoliopsida</taxon>
        <taxon>eudicotyledons</taxon>
        <taxon>Gunneridae</taxon>
        <taxon>Pentapetalae</taxon>
        <taxon>rosids</taxon>
        <taxon>malvids</taxon>
        <taxon>Myrtales</taxon>
        <taxon>Lythraceae</taxon>
        <taxon>Trapa</taxon>
    </lineage>
</organism>
<proteinExistence type="predicted"/>
<gene>
    <name evidence="3" type="ORF">SAY86_008273</name>
</gene>
<reference evidence="3 4" key="1">
    <citation type="journal article" date="2023" name="Hortic Res">
        <title>Pangenome of water caltrop reveals structural variations and asymmetric subgenome divergence after allopolyploidization.</title>
        <authorList>
            <person name="Zhang X."/>
            <person name="Chen Y."/>
            <person name="Wang L."/>
            <person name="Yuan Y."/>
            <person name="Fang M."/>
            <person name="Shi L."/>
            <person name="Lu R."/>
            <person name="Comes H.P."/>
            <person name="Ma Y."/>
            <person name="Chen Y."/>
            <person name="Huang G."/>
            <person name="Zhou Y."/>
            <person name="Zheng Z."/>
            <person name="Qiu Y."/>
        </authorList>
    </citation>
    <scope>NUCLEOTIDE SEQUENCE [LARGE SCALE GENOMIC DNA]</scope>
    <source>
        <strain evidence="3">F231</strain>
    </source>
</reference>
<dbReference type="Proteomes" id="UP001346149">
    <property type="component" value="Unassembled WGS sequence"/>
</dbReference>
<dbReference type="GO" id="GO:0016491">
    <property type="term" value="F:oxidoreductase activity"/>
    <property type="evidence" value="ECO:0007669"/>
    <property type="project" value="UniProtKB-KW"/>
</dbReference>
<evidence type="ECO:0000313" key="3">
    <source>
        <dbReference type="EMBL" id="KAK4762505.1"/>
    </source>
</evidence>
<protein>
    <submittedName>
        <fullName evidence="3">Uncharacterized protein</fullName>
    </submittedName>
</protein>